<dbReference type="InterPro" id="IPR026444">
    <property type="entry name" value="Secre_tail"/>
</dbReference>
<dbReference type="InterPro" id="IPR013431">
    <property type="entry name" value="Delta_60_rpt"/>
</dbReference>
<dbReference type="Gene3D" id="2.120.10.30">
    <property type="entry name" value="TolB, C-terminal domain"/>
    <property type="match status" value="3"/>
</dbReference>
<dbReference type="Pfam" id="PF06739">
    <property type="entry name" value="SBBP"/>
    <property type="match status" value="2"/>
</dbReference>
<reference evidence="3" key="1">
    <citation type="submission" date="2022-04" db="EMBL/GenBank/DDBJ databases">
        <title>Hymenobacter sp. isolated from the air.</title>
        <authorList>
            <person name="Won M."/>
            <person name="Lee C.-M."/>
            <person name="Woen H.-Y."/>
            <person name="Kwon S.-W."/>
        </authorList>
    </citation>
    <scope>NUCLEOTIDE SEQUENCE</scope>
    <source>
        <strain evidence="3">5420S-77</strain>
    </source>
</reference>
<dbReference type="Pfam" id="PF18962">
    <property type="entry name" value="Por_Secre_tail"/>
    <property type="match status" value="1"/>
</dbReference>
<proteinExistence type="predicted"/>
<dbReference type="PROSITE" id="PS50927">
    <property type="entry name" value="BULB_LECTIN"/>
    <property type="match status" value="1"/>
</dbReference>
<gene>
    <name evidence="3" type="ORF">MUN86_14195</name>
</gene>
<evidence type="ECO:0000256" key="1">
    <source>
        <dbReference type="SAM" id="SignalP"/>
    </source>
</evidence>
<organism evidence="3 4">
    <name type="scientific">Hymenobacter volaticus</name>
    <dbReference type="NCBI Taxonomy" id="2932254"/>
    <lineage>
        <taxon>Bacteria</taxon>
        <taxon>Pseudomonadati</taxon>
        <taxon>Bacteroidota</taxon>
        <taxon>Cytophagia</taxon>
        <taxon>Cytophagales</taxon>
        <taxon>Hymenobacteraceae</taxon>
        <taxon>Hymenobacter</taxon>
    </lineage>
</organism>
<evidence type="ECO:0000313" key="4">
    <source>
        <dbReference type="Proteomes" id="UP000830401"/>
    </source>
</evidence>
<dbReference type="RefSeq" id="WP_245118677.1">
    <property type="nucleotide sequence ID" value="NZ_CP095061.1"/>
</dbReference>
<dbReference type="InterPro" id="IPR011042">
    <property type="entry name" value="6-blade_b-propeller_TolB-like"/>
</dbReference>
<dbReference type="PANTHER" id="PTHR35580">
    <property type="entry name" value="CELL SURFACE GLYCOPROTEIN (S-LAYER PROTEIN)-LIKE PROTEIN"/>
    <property type="match status" value="1"/>
</dbReference>
<dbReference type="InterPro" id="IPR001480">
    <property type="entry name" value="Bulb-type_lectin_dom"/>
</dbReference>
<dbReference type="Gene3D" id="2.40.10.500">
    <property type="match status" value="1"/>
</dbReference>
<dbReference type="EMBL" id="CP095061">
    <property type="protein sequence ID" value="UOQ64718.1"/>
    <property type="molecule type" value="Genomic_DNA"/>
</dbReference>
<feature type="signal peptide" evidence="1">
    <location>
        <begin position="1"/>
        <end position="24"/>
    </location>
</feature>
<dbReference type="InterPro" id="IPR010620">
    <property type="entry name" value="SBBP_repeat"/>
</dbReference>
<feature type="chain" id="PRO_5045346198" evidence="1">
    <location>
        <begin position="25"/>
        <end position="1062"/>
    </location>
</feature>
<protein>
    <submittedName>
        <fullName evidence="3">SBBP repeat-containing protein</fullName>
    </submittedName>
</protein>
<evidence type="ECO:0000313" key="3">
    <source>
        <dbReference type="EMBL" id="UOQ64718.1"/>
    </source>
</evidence>
<dbReference type="NCBIfam" id="TIGR04183">
    <property type="entry name" value="Por_Secre_tail"/>
    <property type="match status" value="1"/>
</dbReference>
<dbReference type="SUPFAM" id="SSF101898">
    <property type="entry name" value="NHL repeat"/>
    <property type="match status" value="3"/>
</dbReference>
<dbReference type="InterPro" id="IPR052918">
    <property type="entry name" value="Motility_Chemotaxis_Reg"/>
</dbReference>
<dbReference type="Proteomes" id="UP000830401">
    <property type="component" value="Chromosome"/>
</dbReference>
<accession>A0ABY4G1H7</accession>
<dbReference type="NCBIfam" id="TIGR02608">
    <property type="entry name" value="delta_60_rpt"/>
    <property type="match status" value="2"/>
</dbReference>
<evidence type="ECO:0000259" key="2">
    <source>
        <dbReference type="PROSITE" id="PS50927"/>
    </source>
</evidence>
<name>A0ABY4G1H7_9BACT</name>
<feature type="domain" description="Bulb-type lectin" evidence="2">
    <location>
        <begin position="267"/>
        <end position="409"/>
    </location>
</feature>
<dbReference type="PANTHER" id="PTHR35580:SF1">
    <property type="entry name" value="PHYTASE-LIKE DOMAIN-CONTAINING PROTEIN"/>
    <property type="match status" value="1"/>
</dbReference>
<keyword evidence="1" id="KW-0732">Signal</keyword>
<keyword evidence="4" id="KW-1185">Reference proteome</keyword>
<sequence>MKQTFTRLLPLAASLLLCVPVSQAQVAPSISTSKAPKGLPTLPQFSLPDGAPALRHALPASRSKVAGEKKSMPSRSVTKFNKRQAIETTATTAITSESVSEEWATRYTRYGTTFGGGTEVVTDAAGSVYVTGNSFGSGSNYDFATVKYSASSVLLWEARYNGPGANVDLAAGIAVDAAGNVYVTGTSVGRGSNGYDYATVKYSSGGQQLWAVRYNGSASGDDLATDIAVDAAGNVYVTGTSYNGSASYDYVTVKYSPSGQQLWAAPYSRSSTSDDLPTDLALDGSGNVVVTGTTYLDNQSDYTTIKYASGSGQQMWEAHYNGPANGYDLVRDLAVDANGNVAVTGTSDDGTGNYDYATAKYSPSGQQTWAVRYNGAGNNYDEATAVALSSTGNVVVTGYSDSGNSNWNYLTFQYAAASGQQLWQAEYNGPDNGYDEAKDVVIDRQGNVAVTGRSYKGVQSDYATVKYAGSSGQQIWQARYTRSDVGNDVAVAVAVDATGNVYVTGDSFNGSDSTSRDYATLKYAASTGQMLWDVRYNIWIVDNTDDVPNDIAVDAAGNVYVTGSSYEANNLSVSSYATIKYSPSGQQLWEVRQRTQQSTYASNPHIAVDAMGSVYVAGNTNNTYLVIKYSSNGQLLWSQNYQFETSTRGTGVAELALDASGNVFVTGFQSTLTGDYDYFTLKYAGDTGQQLWVARYNGPNNGSDQPTGLSLDQAGNVYVTGTSLINGYSSYVYATIKYDGATGQQQWVARFNRSNSTASFEDLPDIAVDKTGNVVVAGVIIIKYDGTNGQPLWTTRFNGNNNPGGGARVGLDANGDVFVTGYFTNLPFRDADWSTTKYDGANGQQLWQSLYNGPVGRGYDQPTDLEVDAVGNVYITGFSFGVGDNFTDYVTVKYAGASGQLAWEARYHGSLITSSRDQPYALALDAVGNVYVTGFSSNSNASNSDYVTVKYSQANGTAATPLVAATRPALAVSTTGQQQLAVYPNPTTGPTTVSFRPVLEGAAQVRVYNQLGQQVATLYEGKVRQGQHYELPLHSEKLSAGLYTCSLLVNGQRETVRLVVTH</sequence>